<evidence type="ECO:0000259" key="2">
    <source>
        <dbReference type="Pfam" id="PF00497"/>
    </source>
</evidence>
<dbReference type="Pfam" id="PF00497">
    <property type="entry name" value="SBP_bac_3"/>
    <property type="match status" value="1"/>
</dbReference>
<feature type="signal peptide" evidence="1">
    <location>
        <begin position="1"/>
        <end position="27"/>
    </location>
</feature>
<dbReference type="RefSeq" id="WP_084092766.1">
    <property type="nucleotide sequence ID" value="NZ_FWXD01000035.1"/>
</dbReference>
<evidence type="ECO:0000313" key="3">
    <source>
        <dbReference type="EMBL" id="SMC29433.1"/>
    </source>
</evidence>
<keyword evidence="4" id="KW-1185">Reference proteome</keyword>
<accession>A0A1W1XZU3</accession>
<dbReference type="OrthoDB" id="8594082at2"/>
<evidence type="ECO:0000313" key="4">
    <source>
        <dbReference type="Proteomes" id="UP000192761"/>
    </source>
</evidence>
<feature type="chain" id="PRO_5013139641" evidence="1">
    <location>
        <begin position="28"/>
        <end position="252"/>
    </location>
</feature>
<dbReference type="SUPFAM" id="SSF53850">
    <property type="entry name" value="Periplasmic binding protein-like II"/>
    <property type="match status" value="1"/>
</dbReference>
<protein>
    <submittedName>
        <fullName evidence="3">Extracellular solute-binding protein, family 3</fullName>
    </submittedName>
</protein>
<reference evidence="3 4" key="1">
    <citation type="submission" date="2017-04" db="EMBL/GenBank/DDBJ databases">
        <authorList>
            <person name="Afonso C.L."/>
            <person name="Miller P.J."/>
            <person name="Scott M.A."/>
            <person name="Spackman E."/>
            <person name="Goraichik I."/>
            <person name="Dimitrov K.M."/>
            <person name="Suarez D.L."/>
            <person name="Swayne D.E."/>
        </authorList>
    </citation>
    <scope>NUCLEOTIDE SEQUENCE [LARGE SCALE GENOMIC DNA]</scope>
    <source>
        <strain evidence="3 4">DSM 23236</strain>
    </source>
</reference>
<gene>
    <name evidence="3" type="ORF">SAMN02745857_03831</name>
</gene>
<dbReference type="Gene3D" id="3.40.190.10">
    <property type="entry name" value="Periplasmic binding protein-like II"/>
    <property type="match status" value="2"/>
</dbReference>
<dbReference type="EMBL" id="FWXD01000035">
    <property type="protein sequence ID" value="SMC29433.1"/>
    <property type="molecule type" value="Genomic_DNA"/>
</dbReference>
<name>A0A1W1XZU3_9NEIS</name>
<dbReference type="AlphaFoldDB" id="A0A1W1XZU3"/>
<organism evidence="3 4">
    <name type="scientific">Andreprevotia lacus DSM 23236</name>
    <dbReference type="NCBI Taxonomy" id="1121001"/>
    <lineage>
        <taxon>Bacteria</taxon>
        <taxon>Pseudomonadati</taxon>
        <taxon>Pseudomonadota</taxon>
        <taxon>Betaproteobacteria</taxon>
        <taxon>Neisseriales</taxon>
        <taxon>Chitinibacteraceae</taxon>
        <taxon>Andreprevotia</taxon>
    </lineage>
</organism>
<sequence length="252" mass="28351">MTRMIASRWQPILHALLALLASGHARAADLRAYTEEFAPFNYTEQGQPRGLSVHLLDEIAKRAGLSIDTRFMPWQRAVNSNADDTNSILFTTVRTVQREALYRWVGPIDDCDVVLIKLARNRRIQIDKPADMARYTVGVPSVGADQDILHNLGYPMRTVTGVPANGSIVRMLYAGRFELVSGVLLSYAWQARQLGLPAEQLQVAWPIQRNRGCYYAFNPQVDPALFQRFDAAFKALAQEGKLKALREQIIKP</sequence>
<dbReference type="Proteomes" id="UP000192761">
    <property type="component" value="Unassembled WGS sequence"/>
</dbReference>
<evidence type="ECO:0000256" key="1">
    <source>
        <dbReference type="SAM" id="SignalP"/>
    </source>
</evidence>
<proteinExistence type="predicted"/>
<dbReference type="InterPro" id="IPR001638">
    <property type="entry name" value="Solute-binding_3/MltF_N"/>
</dbReference>
<dbReference type="PANTHER" id="PTHR38834">
    <property type="entry name" value="PERIPLASMIC SUBSTRATE BINDING PROTEIN FAMILY 3"/>
    <property type="match status" value="1"/>
</dbReference>
<feature type="domain" description="Solute-binding protein family 3/N-terminal" evidence="2">
    <location>
        <begin position="33"/>
        <end position="248"/>
    </location>
</feature>
<keyword evidence="1" id="KW-0732">Signal</keyword>
<dbReference type="STRING" id="1121001.SAMN02745857_03831"/>
<dbReference type="PANTHER" id="PTHR38834:SF3">
    <property type="entry name" value="SOLUTE-BINDING PROTEIN FAMILY 3_N-TERMINAL DOMAIN-CONTAINING PROTEIN"/>
    <property type="match status" value="1"/>
</dbReference>